<evidence type="ECO:0000259" key="2">
    <source>
        <dbReference type="Pfam" id="PF07584"/>
    </source>
</evidence>
<dbReference type="CDD" id="cd03143">
    <property type="entry name" value="A4_beta-galactosidase_middle_domain"/>
    <property type="match status" value="1"/>
</dbReference>
<dbReference type="InterPro" id="IPR011933">
    <property type="entry name" value="Double_TM_dom"/>
</dbReference>
<gene>
    <name evidence="4" type="ORF">WG622_11175</name>
</gene>
<dbReference type="PANTHER" id="PTHR37464">
    <property type="entry name" value="BLL2463 PROTEIN"/>
    <property type="match status" value="1"/>
</dbReference>
<feature type="transmembrane region" description="Helical" evidence="1">
    <location>
        <begin position="12"/>
        <end position="30"/>
    </location>
</feature>
<keyword evidence="1" id="KW-0472">Membrane</keyword>
<dbReference type="InterPro" id="IPR029062">
    <property type="entry name" value="Class_I_gatase-like"/>
</dbReference>
<protein>
    <submittedName>
        <fullName evidence="4">DUF4159 domain-containing protein</fullName>
    </submittedName>
</protein>
<dbReference type="Proteomes" id="UP001368270">
    <property type="component" value="Unassembled WGS sequence"/>
</dbReference>
<accession>A0ABU8QHA7</accession>
<proteinExistence type="predicted"/>
<comment type="caution">
    <text evidence="4">The sequence shown here is derived from an EMBL/GenBank/DDBJ whole genome shotgun (WGS) entry which is preliminary data.</text>
</comment>
<dbReference type="Pfam" id="PF13709">
    <property type="entry name" value="DUF4159"/>
    <property type="match status" value="1"/>
</dbReference>
<evidence type="ECO:0000313" key="4">
    <source>
        <dbReference type="EMBL" id="MEJ5218808.1"/>
    </source>
</evidence>
<dbReference type="SUPFAM" id="SSF52317">
    <property type="entry name" value="Class I glutamine amidotransferase-like"/>
    <property type="match status" value="1"/>
</dbReference>
<dbReference type="Gene3D" id="3.40.50.12140">
    <property type="entry name" value="Domain of unknown function DUF4159"/>
    <property type="match status" value="1"/>
</dbReference>
<sequence length="915" mass="98787">MFGLPLAFTTPWLLSALVMLPVLWILLRAVPPAPIRLRFPGVALLLGLQDDESVMDRTPWWLLLLRMLLIAALILGLAGPVLNPEERSNSDAPLLVVLDGGWASGPAWAEQSELLESTLREADRSGRDAALLRLTDPQAVEFLPAGALVRRIPDTAPLAWLPDEADVQSVLAEIEGRAFDTVWFSDGLDFEGRDRLRTALQAAGQLRVVQSSDPVLAIQSVGFDDGILTATVRRSVPVASVERQIEVKGLDPNGVDRTLARAALRFDGADLQTDVSFSLPSELRGRITQFAIEGLRSAGAVYLTDDALKRREVAIISTRDDREGLELLSPSHYLRQALVETTELIEAAIPVVIPANPDVIILADIATLAPAEEEALIEWIQDGGLLLRFAGPQMAASDLSRSEEHPLMPVRLRAGGRSVGGAMSWGEPKTLAPFTEDSPFFGLPLPEDVRVTAQVVAQPDPSLADRVLAELSDGTPLVTRKAVGQGQVVLFHVSANAEWSGLPLSGLFVQMLDRLAVLSAKSGSAADVMEGTIWQPLQVMDGLGRLSDAKTLSGIAGEVISQEALGPDVLPGLYQNGEEVFARNVFAPDDDLRAFDWPASVTIEGLEQDVTRDLTSWFLIAALALLAIDTILSLMLSGRLSGLRAAPSALAALALLGATSTDLGAQEAPSLTDEIALGYVMTGDQRIDDMSYAGLYGLSNVLFSRTSIEPVPPEAVDLETSELAFFPFLYWPISPDQPVPSGEAYAKLNQYLRSGGMILFDTRDADVARLGSGSPNGRKLQALAQPLDIPQLEVVPKDHVLTRTFYLLQDFPGRYASREVWVEAAPADAAQVEGMPFRNLNDGVTPVVIGGNDWASAWATNEFGVYLNPVGRGLQGERQREIAYRFGVNLIMHVLTGNYKSDQVHVPALLDRLGQ</sequence>
<feature type="transmembrane region" description="Helical" evidence="1">
    <location>
        <begin position="60"/>
        <end position="82"/>
    </location>
</feature>
<dbReference type="EMBL" id="JBBGAZ010000005">
    <property type="protein sequence ID" value="MEJ5218808.1"/>
    <property type="molecule type" value="Genomic_DNA"/>
</dbReference>
<dbReference type="Gene3D" id="3.40.50.880">
    <property type="match status" value="1"/>
</dbReference>
<dbReference type="PANTHER" id="PTHR37464:SF1">
    <property type="entry name" value="BLL2463 PROTEIN"/>
    <property type="match status" value="1"/>
</dbReference>
<reference evidence="4 5" key="1">
    <citation type="submission" date="2024-03" db="EMBL/GenBank/DDBJ databases">
        <title>Cognatishimia coralii sp. nov., a marine bacterium isolated from coral surrounding seawater.</title>
        <authorList>
            <person name="Liu X."/>
            <person name="Liu S."/>
            <person name="Sun H."/>
            <person name="Zhang Y."/>
        </authorList>
    </citation>
    <scope>NUCLEOTIDE SEQUENCE [LARGE SCALE GENOMIC DNA]</scope>
    <source>
        <strain evidence="4 5">D5M38</strain>
    </source>
</reference>
<dbReference type="InterPro" id="IPR025297">
    <property type="entry name" value="DUF4159"/>
</dbReference>
<dbReference type="Pfam" id="PF07584">
    <property type="entry name" value="BatA"/>
    <property type="match status" value="1"/>
</dbReference>
<feature type="domain" description="Aerotolerance regulator N-terminal" evidence="2">
    <location>
        <begin position="6"/>
        <end position="80"/>
    </location>
</feature>
<evidence type="ECO:0000313" key="5">
    <source>
        <dbReference type="Proteomes" id="UP001368270"/>
    </source>
</evidence>
<keyword evidence="1" id="KW-1133">Transmembrane helix</keyword>
<feature type="domain" description="DUF4159" evidence="3">
    <location>
        <begin position="677"/>
        <end position="895"/>
    </location>
</feature>
<keyword evidence="5" id="KW-1185">Reference proteome</keyword>
<dbReference type="RefSeq" id="WP_339403650.1">
    <property type="nucleotide sequence ID" value="NZ_JBBGAZ010000005.1"/>
</dbReference>
<dbReference type="NCBIfam" id="TIGR02226">
    <property type="entry name" value="two_anch"/>
    <property type="match status" value="1"/>
</dbReference>
<evidence type="ECO:0000259" key="3">
    <source>
        <dbReference type="Pfam" id="PF13709"/>
    </source>
</evidence>
<evidence type="ECO:0000256" key="1">
    <source>
        <dbReference type="SAM" id="Phobius"/>
    </source>
</evidence>
<keyword evidence="1" id="KW-0812">Transmembrane</keyword>
<name>A0ABU8QHA7_9RHOB</name>
<organism evidence="4 5">
    <name type="scientific">Cognatishimia coralii</name>
    <dbReference type="NCBI Taxonomy" id="3083254"/>
    <lineage>
        <taxon>Bacteria</taxon>
        <taxon>Pseudomonadati</taxon>
        <taxon>Pseudomonadota</taxon>
        <taxon>Alphaproteobacteria</taxon>
        <taxon>Rhodobacterales</taxon>
        <taxon>Paracoccaceae</taxon>
        <taxon>Cognatishimia</taxon>
    </lineage>
</organism>
<dbReference type="InterPro" id="IPR024163">
    <property type="entry name" value="Aerotolerance_reg_N"/>
</dbReference>